<keyword evidence="4 7" id="KW-0812">Transmembrane</keyword>
<name>A0A5M9I2U7_9FIRM</name>
<feature type="domain" description="ABC3 transporter permease C-terminal" evidence="8">
    <location>
        <begin position="369"/>
        <end position="481"/>
    </location>
</feature>
<dbReference type="InterPro" id="IPR003838">
    <property type="entry name" value="ABC3_permease_C"/>
</dbReference>
<dbReference type="GO" id="GO:0044874">
    <property type="term" value="P:lipoprotein localization to outer membrane"/>
    <property type="evidence" value="ECO:0007669"/>
    <property type="project" value="TreeGrafter"/>
</dbReference>
<evidence type="ECO:0000256" key="4">
    <source>
        <dbReference type="ARBA" id="ARBA00022692"/>
    </source>
</evidence>
<evidence type="ECO:0000313" key="9">
    <source>
        <dbReference type="EMBL" id="KAA8501675.1"/>
    </source>
</evidence>
<dbReference type="RefSeq" id="WP_087150507.1">
    <property type="nucleotide sequence ID" value="NZ_VMSO01000007.1"/>
</dbReference>
<keyword evidence="6 7" id="KW-0472">Membrane</keyword>
<sequence length="493" mass="53156">MLRCLGADQKQIRRFVRREALGWCKSAIPAGLILSVIVVWGLCAMLRFLSPTYFAGMPAVGISPIGLAAGALIGFITVLLAARSPAKKASKVSPLTAVSGNAGTVSAVRKAANTRMFHIETALGVHHAAGSRKNFILMAGSFAFSIILFLSFSPAIDFMNHALKPLQPSAPDLSIETPDNDNSISKELADTLKENPVVKRVYGRSYYSDIPAEVSGESFTVYLVSYEEEQFRWAEDDLINGSFEGSVSGNGVLAVYMDPDRTFDPGEQMTLGLPSGTETVEICGSLAENMFNVPDGAVLFICSEDLFEELTGIGQYSVIDVQFTADVTDQDVEEIRSLAGDGFTVEDYRMGNSEVRGAYYSFALFLYGFLAVIALISIFNIINSIAMSVSARINEYGAMRAIGMSSAQMIRTVAAETATYVFWGIAAGCAAGLPLNYKIYDMLVTFRWGDAWYFPTTAVVVIIGVMILSGAAAVCGPSRRIHEMSIVDTISAL</sequence>
<accession>A0A5M9I2U7</accession>
<proteinExistence type="inferred from homology"/>
<dbReference type="Proteomes" id="UP000322025">
    <property type="component" value="Unassembled WGS sequence"/>
</dbReference>
<evidence type="ECO:0000313" key="10">
    <source>
        <dbReference type="Proteomes" id="UP000322025"/>
    </source>
</evidence>
<comment type="caution">
    <text evidence="9">The sequence shown here is derived from an EMBL/GenBank/DDBJ whole genome shotgun (WGS) entry which is preliminary data.</text>
</comment>
<evidence type="ECO:0000256" key="5">
    <source>
        <dbReference type="ARBA" id="ARBA00022989"/>
    </source>
</evidence>
<dbReference type="AlphaFoldDB" id="A0A5M9I2U7"/>
<comment type="similarity">
    <text evidence="2">Belongs to the ABC-4 integral membrane protein family. LolC/E subfamily.</text>
</comment>
<protein>
    <submittedName>
        <fullName evidence="9">FtsX-like permease family protein</fullName>
    </submittedName>
</protein>
<evidence type="ECO:0000256" key="3">
    <source>
        <dbReference type="ARBA" id="ARBA00022475"/>
    </source>
</evidence>
<evidence type="ECO:0000256" key="1">
    <source>
        <dbReference type="ARBA" id="ARBA00004651"/>
    </source>
</evidence>
<dbReference type="PANTHER" id="PTHR30489">
    <property type="entry name" value="LIPOPROTEIN-RELEASING SYSTEM TRANSMEMBRANE PROTEIN LOLE"/>
    <property type="match status" value="1"/>
</dbReference>
<dbReference type="EMBL" id="VMSO01000007">
    <property type="protein sequence ID" value="KAA8501675.1"/>
    <property type="molecule type" value="Genomic_DNA"/>
</dbReference>
<keyword evidence="5 7" id="KW-1133">Transmembrane helix</keyword>
<evidence type="ECO:0000256" key="6">
    <source>
        <dbReference type="ARBA" id="ARBA00023136"/>
    </source>
</evidence>
<feature type="transmembrane region" description="Helical" evidence="7">
    <location>
        <begin position="452"/>
        <end position="475"/>
    </location>
</feature>
<evidence type="ECO:0000256" key="2">
    <source>
        <dbReference type="ARBA" id="ARBA00005236"/>
    </source>
</evidence>
<dbReference type="Pfam" id="PF02687">
    <property type="entry name" value="FtsX"/>
    <property type="match status" value="1"/>
</dbReference>
<feature type="transmembrane region" description="Helical" evidence="7">
    <location>
        <begin position="135"/>
        <end position="156"/>
    </location>
</feature>
<comment type="subcellular location">
    <subcellularLocation>
        <location evidence="1">Cell membrane</location>
        <topology evidence="1">Multi-pass membrane protein</topology>
    </subcellularLocation>
</comment>
<evidence type="ECO:0000259" key="8">
    <source>
        <dbReference type="Pfam" id="PF02687"/>
    </source>
</evidence>
<feature type="transmembrane region" description="Helical" evidence="7">
    <location>
        <begin position="359"/>
        <end position="382"/>
    </location>
</feature>
<dbReference type="PANTHER" id="PTHR30489:SF0">
    <property type="entry name" value="LIPOPROTEIN-RELEASING SYSTEM TRANSMEMBRANE PROTEIN LOLE"/>
    <property type="match status" value="1"/>
</dbReference>
<feature type="transmembrane region" description="Helical" evidence="7">
    <location>
        <begin position="20"/>
        <end position="42"/>
    </location>
</feature>
<keyword evidence="3" id="KW-1003">Cell membrane</keyword>
<feature type="transmembrane region" description="Helical" evidence="7">
    <location>
        <begin position="62"/>
        <end position="82"/>
    </location>
</feature>
<keyword evidence="10" id="KW-1185">Reference proteome</keyword>
<reference evidence="9" key="1">
    <citation type="submission" date="2019-07" db="EMBL/GenBank/DDBJ databases">
        <authorList>
            <person name="Wongkuna S."/>
            <person name="Scaria J."/>
        </authorList>
    </citation>
    <scope>NUCLEOTIDE SEQUENCE [LARGE SCALE GENOMIC DNA]</scope>
    <source>
        <strain evidence="9">SW178</strain>
    </source>
</reference>
<dbReference type="GO" id="GO:0098797">
    <property type="term" value="C:plasma membrane protein complex"/>
    <property type="evidence" value="ECO:0007669"/>
    <property type="project" value="TreeGrafter"/>
</dbReference>
<organism evidence="9 10">
    <name type="scientific">Mediterraneibacter catenae</name>
    <dbReference type="NCBI Taxonomy" id="2594882"/>
    <lineage>
        <taxon>Bacteria</taxon>
        <taxon>Bacillati</taxon>
        <taxon>Bacillota</taxon>
        <taxon>Clostridia</taxon>
        <taxon>Lachnospirales</taxon>
        <taxon>Lachnospiraceae</taxon>
        <taxon>Mediterraneibacter</taxon>
    </lineage>
</organism>
<feature type="transmembrane region" description="Helical" evidence="7">
    <location>
        <begin position="420"/>
        <end position="440"/>
    </location>
</feature>
<evidence type="ECO:0000256" key="7">
    <source>
        <dbReference type="SAM" id="Phobius"/>
    </source>
</evidence>
<dbReference type="InterPro" id="IPR051447">
    <property type="entry name" value="Lipoprotein-release_system"/>
</dbReference>
<dbReference type="OrthoDB" id="9793166at2"/>
<gene>
    <name evidence="9" type="ORF">FNY66_07330</name>
</gene>